<dbReference type="Proteomes" id="UP000249808">
    <property type="component" value="Unassembled WGS sequence"/>
</dbReference>
<dbReference type="GO" id="GO:0005524">
    <property type="term" value="F:ATP binding"/>
    <property type="evidence" value="ECO:0007669"/>
    <property type="project" value="InterPro"/>
</dbReference>
<evidence type="ECO:0000313" key="2">
    <source>
        <dbReference type="EMBL" id="RAK44356.1"/>
    </source>
</evidence>
<dbReference type="InterPro" id="IPR027417">
    <property type="entry name" value="P-loop_NTPase"/>
</dbReference>
<reference evidence="2 3" key="1">
    <citation type="journal article" date="2018" name="Front. Microbiol.">
        <title>Description and Comparative Genomics of Macrococcus caseolyticus subsp. hominis subsp. nov., Macrococcus goetzii sp. nov., Macrococcus epidermidis sp. nov., and Macrococcus bohemicus sp. nov., Novel Macrococci From Human Clinical Material With Virulence Potential and Suspected Uptake of Foreign DNA by Natural Transformation.</title>
        <authorList>
            <person name="Maslanova I."/>
            <person name="Wertheimer Z."/>
            <person name="Sedlacek I."/>
            <person name="Svec P."/>
            <person name="Indrakova A."/>
            <person name="Kovarovic V."/>
            <person name="Schumann P."/>
            <person name="Sproer C."/>
            <person name="Kralova S."/>
            <person name="Sedo O."/>
            <person name="Kristofova L."/>
            <person name="Vrbovska V."/>
            <person name="Fuzik T."/>
            <person name="Petras P."/>
            <person name="Zdrahal Z."/>
            <person name="Ruzickova V."/>
            <person name="Doskar J."/>
            <person name="Pantucek R."/>
        </authorList>
    </citation>
    <scope>NUCLEOTIDE SEQUENCE [LARGE SCALE GENOMIC DNA]</scope>
    <source>
        <strain evidence="2 3">01/688</strain>
    </source>
</reference>
<dbReference type="InterPro" id="IPR011704">
    <property type="entry name" value="ATPase_dyneun-rel_AAA"/>
</dbReference>
<keyword evidence="3" id="KW-1185">Reference proteome</keyword>
<comment type="caution">
    <text evidence="2">The sequence shown here is derived from an EMBL/GenBank/DDBJ whole genome shotgun (WGS) entry which is preliminary data.</text>
</comment>
<dbReference type="PANTHER" id="PTHR37291">
    <property type="entry name" value="5-METHYLCYTOSINE-SPECIFIC RESTRICTION ENZYME B"/>
    <property type="match status" value="1"/>
</dbReference>
<gene>
    <name evidence="2" type="ORF">BHU61_09385</name>
</gene>
<dbReference type="InterPro" id="IPR003593">
    <property type="entry name" value="AAA+_ATPase"/>
</dbReference>
<dbReference type="SUPFAM" id="SSF52540">
    <property type="entry name" value="P-loop containing nucleoside triphosphate hydrolases"/>
    <property type="match status" value="1"/>
</dbReference>
<dbReference type="PANTHER" id="PTHR37291:SF1">
    <property type="entry name" value="TYPE IV METHYL-DIRECTED RESTRICTION ENZYME ECOKMCRB SUBUNIT"/>
    <property type="match status" value="1"/>
</dbReference>
<accession>A0A327ZQC6</accession>
<dbReference type="AlphaFoldDB" id="A0A327ZQC6"/>
<dbReference type="InterPro" id="IPR052934">
    <property type="entry name" value="Methyl-DNA_Rec/Restrict_Enz"/>
</dbReference>
<protein>
    <recommendedName>
        <fullName evidence="1">AAA+ ATPase domain-containing protein</fullName>
    </recommendedName>
</protein>
<dbReference type="GO" id="GO:0016887">
    <property type="term" value="F:ATP hydrolysis activity"/>
    <property type="evidence" value="ECO:0007669"/>
    <property type="project" value="InterPro"/>
</dbReference>
<organism evidence="2 3">
    <name type="scientific">Macrococcus epidermidis</name>
    <dbReference type="NCBI Taxonomy" id="1902580"/>
    <lineage>
        <taxon>Bacteria</taxon>
        <taxon>Bacillati</taxon>
        <taxon>Bacillota</taxon>
        <taxon>Bacilli</taxon>
        <taxon>Bacillales</taxon>
        <taxon>Staphylococcaceae</taxon>
        <taxon>Macrococcus</taxon>
    </lineage>
</organism>
<feature type="domain" description="AAA+ ATPase" evidence="1">
    <location>
        <begin position="305"/>
        <end position="496"/>
    </location>
</feature>
<sequence length="648" mass="76213">MAIVDKDRQRFDEVTKKDRIGLINALIHASYKIEDYKYKLLGINRNLSNAEKIVVRLIPLLEIYKREGRFSSFGENLEEAVSNLSTDSIDEETLKKYLKKFDSLRTPGNEMGIWIDKAYTLSNMANEVAEGTLSIRNYISIVFINLFSYFYIDGELKYKNILYEILTYFKVYGKDKSYSKETLIDILHFENEKDNIKKNNQKNILFDYLISTEFFIKSEQNNEKFLLSEFAQNYLDDLIELCNLKYKFHEFEDVKQLLNRNTNSLAYAKYLSENKNKFLMLKAKYFLEKNKLYNNNEKVTDSNIISENKLFYGAPGTGKSFNIQKFIRKNGLQDYKNKLEHPNVFRTTLHPESSYHDFVGQIMPVVTKDNDGKDLIKYDFKPQVFTLALERALEKRDEPVFLILEEMSRANVAAVFGDIFQLLDRDEDGRSEYLIDNELIQKYLNEQFSRKNIGLSLSKIYIPHNLFIIGTVNTSDQNVFVMDTAFKRRFEFEYLDANYAALDEAGKPLNNFVFNIGKMNFSWINFIHNLNEFIVDDLNGLGLTEDKQLGQFFIKFKLDDNELTEQSIVTNIENQDNYSVNYDKLKGKLLQYLWNDVRGASYSEKSLFDSNIKSFGELYKKFEEKEQVFSKEFLEKFVKEESYNEIQN</sequence>
<dbReference type="Gene3D" id="3.40.50.300">
    <property type="entry name" value="P-loop containing nucleotide triphosphate hydrolases"/>
    <property type="match status" value="1"/>
</dbReference>
<name>A0A327ZQC6_9STAP</name>
<evidence type="ECO:0000259" key="1">
    <source>
        <dbReference type="SMART" id="SM00382"/>
    </source>
</evidence>
<evidence type="ECO:0000313" key="3">
    <source>
        <dbReference type="Proteomes" id="UP000249808"/>
    </source>
</evidence>
<dbReference type="Pfam" id="PF07728">
    <property type="entry name" value="AAA_5"/>
    <property type="match status" value="1"/>
</dbReference>
<dbReference type="SMART" id="SM00382">
    <property type="entry name" value="AAA"/>
    <property type="match status" value="1"/>
</dbReference>
<dbReference type="EMBL" id="PZJH01000004">
    <property type="protein sequence ID" value="RAK44356.1"/>
    <property type="molecule type" value="Genomic_DNA"/>
</dbReference>
<proteinExistence type="predicted"/>
<dbReference type="RefSeq" id="WP_111716392.1">
    <property type="nucleotide sequence ID" value="NZ_JBHSSR010000002.1"/>
</dbReference>